<dbReference type="EMBL" id="BKCJ011376309">
    <property type="protein sequence ID" value="GFD27355.1"/>
    <property type="molecule type" value="Genomic_DNA"/>
</dbReference>
<name>A0A699UWX0_TANCI</name>
<feature type="region of interest" description="Disordered" evidence="1">
    <location>
        <begin position="10"/>
        <end position="45"/>
    </location>
</feature>
<feature type="non-terminal residue" evidence="2">
    <location>
        <position position="136"/>
    </location>
</feature>
<dbReference type="AlphaFoldDB" id="A0A699UWX0"/>
<gene>
    <name evidence="2" type="ORF">Tci_899324</name>
</gene>
<reference evidence="2" key="1">
    <citation type="journal article" date="2019" name="Sci. Rep.">
        <title>Draft genome of Tanacetum cinerariifolium, the natural source of mosquito coil.</title>
        <authorList>
            <person name="Yamashiro T."/>
            <person name="Shiraishi A."/>
            <person name="Satake H."/>
            <person name="Nakayama K."/>
        </authorList>
    </citation>
    <scope>NUCLEOTIDE SEQUENCE</scope>
</reference>
<feature type="compositionally biased region" description="Basic and acidic residues" evidence="1">
    <location>
        <begin position="14"/>
        <end position="45"/>
    </location>
</feature>
<proteinExistence type="predicted"/>
<evidence type="ECO:0000256" key="1">
    <source>
        <dbReference type="SAM" id="MobiDB-lite"/>
    </source>
</evidence>
<comment type="caution">
    <text evidence="2">The sequence shown here is derived from an EMBL/GenBank/DDBJ whole genome shotgun (WGS) entry which is preliminary data.</text>
</comment>
<feature type="non-terminal residue" evidence="2">
    <location>
        <position position="1"/>
    </location>
</feature>
<sequence>VLPLWYSISSTYKSSDDKPADDKPKDDTGSKTVKEPVNKDDQAYRDKLERLMSQEKESSDAVDTLRKEFKQGTMDQRGVTKAGCTNSFNTVSNLVNATSTSGTFTSRPDIMFTVCACSRFQVTPTLSHLQVVKRIF</sequence>
<protein>
    <submittedName>
        <fullName evidence="2">Copia protein</fullName>
    </submittedName>
</protein>
<organism evidence="2">
    <name type="scientific">Tanacetum cinerariifolium</name>
    <name type="common">Dalmatian daisy</name>
    <name type="synonym">Chrysanthemum cinerariifolium</name>
    <dbReference type="NCBI Taxonomy" id="118510"/>
    <lineage>
        <taxon>Eukaryota</taxon>
        <taxon>Viridiplantae</taxon>
        <taxon>Streptophyta</taxon>
        <taxon>Embryophyta</taxon>
        <taxon>Tracheophyta</taxon>
        <taxon>Spermatophyta</taxon>
        <taxon>Magnoliopsida</taxon>
        <taxon>eudicotyledons</taxon>
        <taxon>Gunneridae</taxon>
        <taxon>Pentapetalae</taxon>
        <taxon>asterids</taxon>
        <taxon>campanulids</taxon>
        <taxon>Asterales</taxon>
        <taxon>Asteraceae</taxon>
        <taxon>Asteroideae</taxon>
        <taxon>Anthemideae</taxon>
        <taxon>Anthemidinae</taxon>
        <taxon>Tanacetum</taxon>
    </lineage>
</organism>
<evidence type="ECO:0000313" key="2">
    <source>
        <dbReference type="EMBL" id="GFD27355.1"/>
    </source>
</evidence>
<accession>A0A699UWX0</accession>